<keyword evidence="7" id="KW-0234">DNA repair</keyword>
<keyword evidence="1" id="KW-0547">Nucleotide-binding</keyword>
<evidence type="ECO:0000313" key="9">
    <source>
        <dbReference type="EMBL" id="MCH6265084.1"/>
    </source>
</evidence>
<evidence type="ECO:0000256" key="1">
    <source>
        <dbReference type="ARBA" id="ARBA00022741"/>
    </source>
</evidence>
<evidence type="ECO:0000256" key="7">
    <source>
        <dbReference type="ARBA" id="ARBA00023204"/>
    </source>
</evidence>
<evidence type="ECO:0000313" key="10">
    <source>
        <dbReference type="Proteomes" id="UP000677265"/>
    </source>
</evidence>
<keyword evidence="6" id="KW-0238">DNA-binding</keyword>
<dbReference type="InterPro" id="IPR011604">
    <property type="entry name" value="PDDEXK-like_dom_sf"/>
</dbReference>
<keyword evidence="3" id="KW-0378">Hydrolase</keyword>
<dbReference type="Pfam" id="PF12705">
    <property type="entry name" value="PDDEXK_1"/>
    <property type="match status" value="1"/>
</dbReference>
<gene>
    <name evidence="9" type="ORF">KHB02_006040</name>
</gene>
<dbReference type="EMBL" id="JAGYPE020000007">
    <property type="protein sequence ID" value="MCH6265084.1"/>
    <property type="molecule type" value="Genomic_DNA"/>
</dbReference>
<reference evidence="9 10" key="1">
    <citation type="submission" date="2022-03" db="EMBL/GenBank/DDBJ databases">
        <title>Novel Bacillus species.</title>
        <authorList>
            <person name="Liu G."/>
        </authorList>
    </citation>
    <scope>NUCLEOTIDE SEQUENCE [LARGE SCALE GENOMIC DNA]</scope>
    <source>
        <strain evidence="9 10">FJAT-50051</strain>
    </source>
</reference>
<dbReference type="GO" id="GO:0004386">
    <property type="term" value="F:helicase activity"/>
    <property type="evidence" value="ECO:0007669"/>
    <property type="project" value="UniProtKB-KW"/>
</dbReference>
<evidence type="ECO:0000259" key="8">
    <source>
        <dbReference type="Pfam" id="PF12705"/>
    </source>
</evidence>
<dbReference type="Gene3D" id="3.90.320.10">
    <property type="match status" value="1"/>
</dbReference>
<sequence length="323" mass="38107">MYKNQQPSWSLSKHRMLMECELKWVLNYYVAKWGETNSKSITLQLAWRLKHLKNMYMLFGELMHQIIESEIKTLLETGEVLSEAKIKKLLRDMLNRNYSQTKYGLNLWYKEPRVNPMIFEIYYGGNLDKTLIQIIAKKIDECVSGFIQSKTINEVIAKRNVKIVEAEKYKSFYLDGVRVVLSADLVYLDQNNDIYGIVDWKSGKRSKDDSLQLTTYALYLEKTYGADLSDIELSNEYLEEGINKNYTVDTYDFENLKSIIQASSKRMTELEENLRYPDDKILSTFQKTENERVCEWCNFKAICSDELRNTHMNNFLKDKGRKH</sequence>
<keyword evidence="10" id="KW-1185">Reference proteome</keyword>
<comment type="caution">
    <text evidence="9">The sequence shown here is derived from an EMBL/GenBank/DDBJ whole genome shotgun (WGS) entry which is preliminary data.</text>
</comment>
<dbReference type="GO" id="GO:0005524">
    <property type="term" value="F:ATP binding"/>
    <property type="evidence" value="ECO:0007669"/>
    <property type="project" value="UniProtKB-KW"/>
</dbReference>
<proteinExistence type="predicted"/>
<evidence type="ECO:0000256" key="2">
    <source>
        <dbReference type="ARBA" id="ARBA00022763"/>
    </source>
</evidence>
<evidence type="ECO:0000256" key="3">
    <source>
        <dbReference type="ARBA" id="ARBA00022801"/>
    </source>
</evidence>
<dbReference type="GO" id="GO:0006281">
    <property type="term" value="P:DNA repair"/>
    <property type="evidence" value="ECO:0007669"/>
    <property type="project" value="UniProtKB-KW"/>
</dbReference>
<evidence type="ECO:0000256" key="4">
    <source>
        <dbReference type="ARBA" id="ARBA00022806"/>
    </source>
</evidence>
<organism evidence="9 10">
    <name type="scientific">Neobacillus citreus</name>
    <dbReference type="NCBI Taxonomy" id="2833578"/>
    <lineage>
        <taxon>Bacteria</taxon>
        <taxon>Bacillati</taxon>
        <taxon>Bacillota</taxon>
        <taxon>Bacilli</taxon>
        <taxon>Bacillales</taxon>
        <taxon>Bacillaceae</taxon>
        <taxon>Neobacillus</taxon>
    </lineage>
</organism>
<accession>A0A9J6MPH9</accession>
<dbReference type="RefSeq" id="WP_241113746.1">
    <property type="nucleotide sequence ID" value="NZ_JAGYPE020000007.1"/>
</dbReference>
<feature type="domain" description="PD-(D/E)XK endonuclease-like" evidence="8">
    <location>
        <begin position="8"/>
        <end position="303"/>
    </location>
</feature>
<dbReference type="GO" id="GO:0003677">
    <property type="term" value="F:DNA binding"/>
    <property type="evidence" value="ECO:0007669"/>
    <property type="project" value="UniProtKB-KW"/>
</dbReference>
<protein>
    <submittedName>
        <fullName evidence="9">PD-(D/E)XK nuclease family protein</fullName>
    </submittedName>
</protein>
<evidence type="ECO:0000256" key="5">
    <source>
        <dbReference type="ARBA" id="ARBA00022840"/>
    </source>
</evidence>
<evidence type="ECO:0000256" key="6">
    <source>
        <dbReference type="ARBA" id="ARBA00023125"/>
    </source>
</evidence>
<keyword evidence="4" id="KW-0347">Helicase</keyword>
<keyword evidence="2" id="KW-0227">DNA damage</keyword>
<dbReference type="InterPro" id="IPR038726">
    <property type="entry name" value="PDDEXK_AddAB-type"/>
</dbReference>
<dbReference type="Proteomes" id="UP000677265">
    <property type="component" value="Unassembled WGS sequence"/>
</dbReference>
<dbReference type="GO" id="GO:0016787">
    <property type="term" value="F:hydrolase activity"/>
    <property type="evidence" value="ECO:0007669"/>
    <property type="project" value="UniProtKB-KW"/>
</dbReference>
<name>A0A9J6MPH9_9BACI</name>
<keyword evidence="5" id="KW-0067">ATP-binding</keyword>
<dbReference type="AlphaFoldDB" id="A0A9J6MPH9"/>